<dbReference type="Proteomes" id="UP000529946">
    <property type="component" value="Unassembled WGS sequence"/>
</dbReference>
<gene>
    <name evidence="9" type="ORF">GGR12_003029</name>
</gene>
<dbReference type="GO" id="GO:0004222">
    <property type="term" value="F:metalloendopeptidase activity"/>
    <property type="evidence" value="ECO:0007669"/>
    <property type="project" value="InterPro"/>
</dbReference>
<keyword evidence="5 6" id="KW-0482">Metalloprotease</keyword>
<dbReference type="InterPro" id="IPR001915">
    <property type="entry name" value="Peptidase_M48"/>
</dbReference>
<dbReference type="GO" id="GO:0051603">
    <property type="term" value="P:proteolysis involved in protein catabolic process"/>
    <property type="evidence" value="ECO:0007669"/>
    <property type="project" value="TreeGrafter"/>
</dbReference>
<feature type="domain" description="PDZ" evidence="8">
    <location>
        <begin position="109"/>
        <end position="169"/>
    </location>
</feature>
<keyword evidence="2" id="KW-0479">Metal-binding</keyword>
<comment type="similarity">
    <text evidence="6">Belongs to the peptidase M48 family.</text>
</comment>
<dbReference type="InterPro" id="IPR051156">
    <property type="entry name" value="Mito/Outer_Membr_Metalloprot"/>
</dbReference>
<dbReference type="PANTHER" id="PTHR22726">
    <property type="entry name" value="METALLOENDOPEPTIDASE OMA1"/>
    <property type="match status" value="1"/>
</dbReference>
<keyword evidence="7" id="KW-0732">Signal</keyword>
<dbReference type="InterPro" id="IPR001478">
    <property type="entry name" value="PDZ"/>
</dbReference>
<dbReference type="RefSeq" id="WP_183205352.1">
    <property type="nucleotide sequence ID" value="NZ_BAAAER010000003.1"/>
</dbReference>
<evidence type="ECO:0000256" key="6">
    <source>
        <dbReference type="RuleBase" id="RU003983"/>
    </source>
</evidence>
<name>A0A7W6JFI1_9CAUL</name>
<evidence type="ECO:0000256" key="7">
    <source>
        <dbReference type="SAM" id="SignalP"/>
    </source>
</evidence>
<evidence type="ECO:0000313" key="10">
    <source>
        <dbReference type="Proteomes" id="UP000529946"/>
    </source>
</evidence>
<dbReference type="SUPFAM" id="SSF50156">
    <property type="entry name" value="PDZ domain-like"/>
    <property type="match status" value="1"/>
</dbReference>
<evidence type="ECO:0000256" key="3">
    <source>
        <dbReference type="ARBA" id="ARBA00022801"/>
    </source>
</evidence>
<feature type="signal peptide" evidence="7">
    <location>
        <begin position="1"/>
        <end position="23"/>
    </location>
</feature>
<protein>
    <submittedName>
        <fullName evidence="9">Membrane-associated protease RseP (Regulator of RpoE activity)</fullName>
    </submittedName>
</protein>
<accession>A0A7W6JFI1</accession>
<evidence type="ECO:0000256" key="2">
    <source>
        <dbReference type="ARBA" id="ARBA00022723"/>
    </source>
</evidence>
<keyword evidence="4 6" id="KW-0862">Zinc</keyword>
<keyword evidence="1 6" id="KW-0645">Protease</keyword>
<dbReference type="GO" id="GO:0016020">
    <property type="term" value="C:membrane"/>
    <property type="evidence" value="ECO:0007669"/>
    <property type="project" value="TreeGrafter"/>
</dbReference>
<comment type="cofactor">
    <cofactor evidence="6">
        <name>Zn(2+)</name>
        <dbReference type="ChEBI" id="CHEBI:29105"/>
    </cofactor>
    <text evidence="6">Binds 1 zinc ion per subunit.</text>
</comment>
<dbReference type="GO" id="GO:0046872">
    <property type="term" value="F:metal ion binding"/>
    <property type="evidence" value="ECO:0007669"/>
    <property type="project" value="UniProtKB-KW"/>
</dbReference>
<keyword evidence="3 6" id="KW-0378">Hydrolase</keyword>
<dbReference type="EMBL" id="JACIDM010000003">
    <property type="protein sequence ID" value="MBB4084141.1"/>
    <property type="molecule type" value="Genomic_DNA"/>
</dbReference>
<dbReference type="Pfam" id="PF01435">
    <property type="entry name" value="Peptidase_M48"/>
    <property type="match status" value="1"/>
</dbReference>
<dbReference type="Pfam" id="PF17820">
    <property type="entry name" value="PDZ_6"/>
    <property type="match status" value="1"/>
</dbReference>
<dbReference type="SMART" id="SM00228">
    <property type="entry name" value="PDZ"/>
    <property type="match status" value="1"/>
</dbReference>
<proteinExistence type="inferred from homology"/>
<keyword evidence="10" id="KW-1185">Reference proteome</keyword>
<dbReference type="InterPro" id="IPR036034">
    <property type="entry name" value="PDZ_sf"/>
</dbReference>
<evidence type="ECO:0000256" key="1">
    <source>
        <dbReference type="ARBA" id="ARBA00022670"/>
    </source>
</evidence>
<evidence type="ECO:0000256" key="4">
    <source>
        <dbReference type="ARBA" id="ARBA00022833"/>
    </source>
</evidence>
<dbReference type="AlphaFoldDB" id="A0A7W6JFI1"/>
<organism evidence="9 10">
    <name type="scientific">Brevundimonas lenta</name>
    <dbReference type="NCBI Taxonomy" id="424796"/>
    <lineage>
        <taxon>Bacteria</taxon>
        <taxon>Pseudomonadati</taxon>
        <taxon>Pseudomonadota</taxon>
        <taxon>Alphaproteobacteria</taxon>
        <taxon>Caulobacterales</taxon>
        <taxon>Caulobacteraceae</taxon>
        <taxon>Brevundimonas</taxon>
    </lineage>
</organism>
<dbReference type="InterPro" id="IPR041489">
    <property type="entry name" value="PDZ_6"/>
</dbReference>
<dbReference type="PROSITE" id="PS50106">
    <property type="entry name" value="PDZ"/>
    <property type="match status" value="1"/>
</dbReference>
<reference evidence="9 10" key="1">
    <citation type="submission" date="2020-08" db="EMBL/GenBank/DDBJ databases">
        <title>Genomic Encyclopedia of Type Strains, Phase IV (KMG-IV): sequencing the most valuable type-strain genomes for metagenomic binning, comparative biology and taxonomic classification.</title>
        <authorList>
            <person name="Goeker M."/>
        </authorList>
    </citation>
    <scope>NUCLEOTIDE SEQUENCE [LARGE SCALE GENOMIC DNA]</scope>
    <source>
        <strain evidence="9 10">DSM 23960</strain>
    </source>
</reference>
<sequence>MPIRARTLAAVVVLGLAPGLACCGHPAPKAGVVEAGPEARLDALNALDIRVANVSWRLAVANAELCPVVRTRAGWTLQSASQYGAELRPLAVARYGLDGDLPGVLAAPPGSPADQAGLSRGDLILAVDGRPLERGQDGAESYEGLQANIAVLDAAAARGRVELKVRRDGVERVVTIRPQAACAYPTEVEVTGALRSRADGRYIFISDGMAGLAADDDQLAFILGHELAHAVLEHRTQPDVTGVRGASNWAISMTKGLSIRSEADADRMGLFLVARAGFDPYKAVEFLTRYEQADGRASYAQINAGGVYENASGRRRALQPVLANIADLKAADRALIP</sequence>
<evidence type="ECO:0000256" key="5">
    <source>
        <dbReference type="ARBA" id="ARBA00023049"/>
    </source>
</evidence>
<evidence type="ECO:0000313" key="9">
    <source>
        <dbReference type="EMBL" id="MBB4084141.1"/>
    </source>
</evidence>
<dbReference type="Gene3D" id="2.30.42.10">
    <property type="match status" value="1"/>
</dbReference>
<dbReference type="PANTHER" id="PTHR22726:SF1">
    <property type="entry name" value="METALLOENDOPEPTIDASE OMA1, MITOCHONDRIAL"/>
    <property type="match status" value="1"/>
</dbReference>
<evidence type="ECO:0000259" key="8">
    <source>
        <dbReference type="PROSITE" id="PS50106"/>
    </source>
</evidence>
<feature type="chain" id="PRO_5030545311" evidence="7">
    <location>
        <begin position="24"/>
        <end position="337"/>
    </location>
</feature>
<comment type="caution">
    <text evidence="9">The sequence shown here is derived from an EMBL/GenBank/DDBJ whole genome shotgun (WGS) entry which is preliminary data.</text>
</comment>